<accession>A0ABD0PQL9</accession>
<sequence>LPPPPIPPPAMLKSPTHPAKTIPEGPRGAMSPRSNSADGKDKRTGSGGPRPRDGSDTRTSSSERREGQDVQKGQRKSSKDAGAGHKSRQHP</sequence>
<evidence type="ECO:0000256" key="1">
    <source>
        <dbReference type="SAM" id="MobiDB-lite"/>
    </source>
</evidence>
<feature type="compositionally biased region" description="Basic and acidic residues" evidence="1">
    <location>
        <begin position="38"/>
        <end position="69"/>
    </location>
</feature>
<dbReference type="AlphaFoldDB" id="A0ABD0PQL9"/>
<evidence type="ECO:0000313" key="2">
    <source>
        <dbReference type="EMBL" id="KAL0174961.1"/>
    </source>
</evidence>
<evidence type="ECO:0000313" key="3">
    <source>
        <dbReference type="Proteomes" id="UP001529510"/>
    </source>
</evidence>
<name>A0ABD0PQL9_CIRMR</name>
<feature type="compositionally biased region" description="Pro residues" evidence="1">
    <location>
        <begin position="1"/>
        <end position="10"/>
    </location>
</feature>
<protein>
    <submittedName>
        <fullName evidence="2">Uncharacterized protein</fullName>
    </submittedName>
</protein>
<keyword evidence="3" id="KW-1185">Reference proteome</keyword>
<proteinExistence type="predicted"/>
<reference evidence="2 3" key="1">
    <citation type="submission" date="2024-05" db="EMBL/GenBank/DDBJ databases">
        <title>Genome sequencing and assembly of Indian major carp, Cirrhinus mrigala (Hamilton, 1822).</title>
        <authorList>
            <person name="Mohindra V."/>
            <person name="Chowdhury L.M."/>
            <person name="Lal K."/>
            <person name="Jena J.K."/>
        </authorList>
    </citation>
    <scope>NUCLEOTIDE SEQUENCE [LARGE SCALE GENOMIC DNA]</scope>
    <source>
        <strain evidence="2">CM1030</strain>
        <tissue evidence="2">Blood</tissue>
    </source>
</reference>
<dbReference type="EMBL" id="JAMKFB020000015">
    <property type="protein sequence ID" value="KAL0174961.1"/>
    <property type="molecule type" value="Genomic_DNA"/>
</dbReference>
<feature type="non-terminal residue" evidence="2">
    <location>
        <position position="1"/>
    </location>
</feature>
<comment type="caution">
    <text evidence="2">The sequence shown here is derived from an EMBL/GenBank/DDBJ whole genome shotgun (WGS) entry which is preliminary data.</text>
</comment>
<feature type="non-terminal residue" evidence="2">
    <location>
        <position position="91"/>
    </location>
</feature>
<dbReference type="Proteomes" id="UP001529510">
    <property type="component" value="Unassembled WGS sequence"/>
</dbReference>
<feature type="region of interest" description="Disordered" evidence="1">
    <location>
        <begin position="1"/>
        <end position="91"/>
    </location>
</feature>
<organism evidence="2 3">
    <name type="scientific">Cirrhinus mrigala</name>
    <name type="common">Mrigala</name>
    <dbReference type="NCBI Taxonomy" id="683832"/>
    <lineage>
        <taxon>Eukaryota</taxon>
        <taxon>Metazoa</taxon>
        <taxon>Chordata</taxon>
        <taxon>Craniata</taxon>
        <taxon>Vertebrata</taxon>
        <taxon>Euteleostomi</taxon>
        <taxon>Actinopterygii</taxon>
        <taxon>Neopterygii</taxon>
        <taxon>Teleostei</taxon>
        <taxon>Ostariophysi</taxon>
        <taxon>Cypriniformes</taxon>
        <taxon>Cyprinidae</taxon>
        <taxon>Labeoninae</taxon>
        <taxon>Labeonini</taxon>
        <taxon>Cirrhinus</taxon>
    </lineage>
</organism>
<gene>
    <name evidence="2" type="ORF">M9458_030929</name>
</gene>